<feature type="non-terminal residue" evidence="2">
    <location>
        <position position="194"/>
    </location>
</feature>
<feature type="non-terminal residue" evidence="2">
    <location>
        <position position="1"/>
    </location>
</feature>
<feature type="region of interest" description="Disordered" evidence="1">
    <location>
        <begin position="1"/>
        <end position="194"/>
    </location>
</feature>
<gene>
    <name evidence="2" type="ORF">AVDCRST_MAG89-334</name>
</gene>
<accession>A0A6J4KA94</accession>
<dbReference type="GO" id="GO:0016874">
    <property type="term" value="F:ligase activity"/>
    <property type="evidence" value="ECO:0007669"/>
    <property type="project" value="UniProtKB-KW"/>
</dbReference>
<feature type="compositionally biased region" description="Basic residues" evidence="1">
    <location>
        <begin position="54"/>
        <end position="65"/>
    </location>
</feature>
<proteinExistence type="predicted"/>
<feature type="compositionally biased region" description="Basic and acidic residues" evidence="1">
    <location>
        <begin position="12"/>
        <end position="27"/>
    </location>
</feature>
<sequence length="194" mass="21376">VGRRGRARRRGDRGEELPGGDRHRGVDRGGPGGGHRGAAHLPQRQAPHGDPRRGARRHRDRRLRPPPHGGARDHRGHSPALPRAADRGRLRAALLHLAAARIPGFVPRRVRGGGPRGAGRALPPGALHGADRAQPQRAGGRLARRRQARRLHRRPRRDRAPPGARDEGERGDPGDEQRRLRRHPRQAAGRAQRL</sequence>
<name>A0A6J4KA94_9BACT</name>
<feature type="compositionally biased region" description="Basic and acidic residues" evidence="1">
    <location>
        <begin position="158"/>
        <end position="178"/>
    </location>
</feature>
<feature type="compositionally biased region" description="Basic residues" evidence="1">
    <location>
        <begin position="1"/>
        <end position="11"/>
    </location>
</feature>
<keyword evidence="2" id="KW-0436">Ligase</keyword>
<feature type="compositionally biased region" description="Low complexity" evidence="1">
    <location>
        <begin position="91"/>
        <end position="107"/>
    </location>
</feature>
<dbReference type="EC" id="6.3.2.-" evidence="2"/>
<organism evidence="2">
    <name type="scientific">uncultured Gemmatimonadota bacterium</name>
    <dbReference type="NCBI Taxonomy" id="203437"/>
    <lineage>
        <taxon>Bacteria</taxon>
        <taxon>Pseudomonadati</taxon>
        <taxon>Gemmatimonadota</taxon>
        <taxon>environmental samples</taxon>
    </lineage>
</organism>
<feature type="compositionally biased region" description="Basic residues" evidence="1">
    <location>
        <begin position="142"/>
        <end position="157"/>
    </location>
</feature>
<protein>
    <submittedName>
        <fullName evidence="2">UDP-N-acetylmuramate:L-alanyl-gamma-D-glutamyl-me so-diaminopimelate ligase</fullName>
        <ecNumber evidence="2">6.3.2.-</ecNumber>
    </submittedName>
</protein>
<feature type="compositionally biased region" description="Low complexity" evidence="1">
    <location>
        <begin position="118"/>
        <end position="141"/>
    </location>
</feature>
<dbReference type="EMBL" id="CADCTV010000077">
    <property type="protein sequence ID" value="CAA9299167.1"/>
    <property type="molecule type" value="Genomic_DNA"/>
</dbReference>
<evidence type="ECO:0000256" key="1">
    <source>
        <dbReference type="SAM" id="MobiDB-lite"/>
    </source>
</evidence>
<reference evidence="2" key="1">
    <citation type="submission" date="2020-02" db="EMBL/GenBank/DDBJ databases">
        <authorList>
            <person name="Meier V. D."/>
        </authorList>
    </citation>
    <scope>NUCLEOTIDE SEQUENCE</scope>
    <source>
        <strain evidence="2">AVDCRST_MAG89</strain>
    </source>
</reference>
<dbReference type="AlphaFoldDB" id="A0A6J4KA94"/>
<evidence type="ECO:0000313" key="2">
    <source>
        <dbReference type="EMBL" id="CAA9299167.1"/>
    </source>
</evidence>